<feature type="region of interest" description="Disordered" evidence="5">
    <location>
        <begin position="1"/>
        <end position="24"/>
    </location>
</feature>
<evidence type="ECO:0000259" key="6">
    <source>
        <dbReference type="PROSITE" id="PS51294"/>
    </source>
</evidence>
<dbReference type="GO" id="GO:0003700">
    <property type="term" value="F:DNA-binding transcription factor activity"/>
    <property type="evidence" value="ECO:0007669"/>
    <property type="project" value="InterPro"/>
</dbReference>
<dbReference type="InterPro" id="IPR001005">
    <property type="entry name" value="SANT/Myb"/>
</dbReference>
<dbReference type="PANTHER" id="PTHR31314:SF113">
    <property type="entry name" value="MYB FAMILY TRANSCRIPTION FACTOR MPH1"/>
    <property type="match status" value="1"/>
</dbReference>
<dbReference type="Proteomes" id="UP001346149">
    <property type="component" value="Unassembled WGS sequence"/>
</dbReference>
<keyword evidence="8" id="KW-1185">Reference proteome</keyword>
<evidence type="ECO:0000256" key="5">
    <source>
        <dbReference type="SAM" id="MobiDB-lite"/>
    </source>
</evidence>
<dbReference type="InterPro" id="IPR009057">
    <property type="entry name" value="Homeodomain-like_sf"/>
</dbReference>
<dbReference type="GO" id="GO:0005634">
    <property type="term" value="C:nucleus"/>
    <property type="evidence" value="ECO:0007669"/>
    <property type="project" value="UniProtKB-SubCell"/>
</dbReference>
<comment type="caution">
    <text evidence="7">The sequence shown here is derived from an EMBL/GenBank/DDBJ whole genome shotgun (WGS) entry which is preliminary data.</text>
</comment>
<dbReference type="GO" id="GO:0003677">
    <property type="term" value="F:DNA binding"/>
    <property type="evidence" value="ECO:0007669"/>
    <property type="project" value="InterPro"/>
</dbReference>
<evidence type="ECO:0000313" key="8">
    <source>
        <dbReference type="Proteomes" id="UP001346149"/>
    </source>
</evidence>
<dbReference type="InterPro" id="IPR006447">
    <property type="entry name" value="Myb_dom_plants"/>
</dbReference>
<evidence type="ECO:0000256" key="4">
    <source>
        <dbReference type="ARBA" id="ARBA00023242"/>
    </source>
</evidence>
<dbReference type="PANTHER" id="PTHR31314">
    <property type="entry name" value="MYB FAMILY TRANSCRIPTION FACTOR PHL7-LIKE"/>
    <property type="match status" value="1"/>
</dbReference>
<organism evidence="7 8">
    <name type="scientific">Trapa natans</name>
    <name type="common">Water chestnut</name>
    <dbReference type="NCBI Taxonomy" id="22666"/>
    <lineage>
        <taxon>Eukaryota</taxon>
        <taxon>Viridiplantae</taxon>
        <taxon>Streptophyta</taxon>
        <taxon>Embryophyta</taxon>
        <taxon>Tracheophyta</taxon>
        <taxon>Spermatophyta</taxon>
        <taxon>Magnoliopsida</taxon>
        <taxon>eudicotyledons</taxon>
        <taxon>Gunneridae</taxon>
        <taxon>Pentapetalae</taxon>
        <taxon>rosids</taxon>
        <taxon>malvids</taxon>
        <taxon>Myrtales</taxon>
        <taxon>Lythraceae</taxon>
        <taxon>Trapa</taxon>
    </lineage>
</organism>
<proteinExistence type="predicted"/>
<sequence length="234" mass="25946">MSTASIRRRETATSQVRKGAGAVREYRKSDRPRLKWTPELHSYFVEAVDRLGGKDNATPKRILQAMRVDGLHISHIKSHLQMYRSSGKGLTTPLRPGEPSFHGGVTAGLEDPCFIEEARCVGVDYLNDSMPYQLIRGAPISCGGQRRPSLAKDIDININVVVQGEISTSSTKEELENREEVSENCELSLSNSSAIMVQSTTGGEEDRKLLPQTLYSRYPLLHAPSDHLNLDLTI</sequence>
<evidence type="ECO:0000313" key="7">
    <source>
        <dbReference type="EMBL" id="KAK4787335.1"/>
    </source>
</evidence>
<comment type="subcellular location">
    <subcellularLocation>
        <location evidence="1">Nucleus</location>
    </subcellularLocation>
</comment>
<evidence type="ECO:0000256" key="2">
    <source>
        <dbReference type="ARBA" id="ARBA00023015"/>
    </source>
</evidence>
<dbReference type="SUPFAM" id="SSF46689">
    <property type="entry name" value="Homeodomain-like"/>
    <property type="match status" value="1"/>
</dbReference>
<name>A0AAN7LKP1_TRANT</name>
<evidence type="ECO:0000256" key="3">
    <source>
        <dbReference type="ARBA" id="ARBA00023163"/>
    </source>
</evidence>
<dbReference type="NCBIfam" id="TIGR01557">
    <property type="entry name" value="myb_SHAQKYF"/>
    <property type="match status" value="1"/>
</dbReference>
<accession>A0AAN7LKP1</accession>
<dbReference type="InterPro" id="IPR046955">
    <property type="entry name" value="PHR1-like"/>
</dbReference>
<dbReference type="Gene3D" id="1.10.10.60">
    <property type="entry name" value="Homeodomain-like"/>
    <property type="match status" value="1"/>
</dbReference>
<keyword evidence="3" id="KW-0804">Transcription</keyword>
<dbReference type="Pfam" id="PF00249">
    <property type="entry name" value="Myb_DNA-binding"/>
    <property type="match status" value="1"/>
</dbReference>
<reference evidence="7 8" key="1">
    <citation type="journal article" date="2023" name="Hortic Res">
        <title>Pangenome of water caltrop reveals structural variations and asymmetric subgenome divergence after allopolyploidization.</title>
        <authorList>
            <person name="Zhang X."/>
            <person name="Chen Y."/>
            <person name="Wang L."/>
            <person name="Yuan Y."/>
            <person name="Fang M."/>
            <person name="Shi L."/>
            <person name="Lu R."/>
            <person name="Comes H.P."/>
            <person name="Ma Y."/>
            <person name="Chen Y."/>
            <person name="Huang G."/>
            <person name="Zhou Y."/>
            <person name="Zheng Z."/>
            <person name="Qiu Y."/>
        </authorList>
    </citation>
    <scope>NUCLEOTIDE SEQUENCE [LARGE SCALE GENOMIC DNA]</scope>
    <source>
        <strain evidence="7">F231</strain>
    </source>
</reference>
<dbReference type="PROSITE" id="PS51294">
    <property type="entry name" value="HTH_MYB"/>
    <property type="match status" value="1"/>
</dbReference>
<dbReference type="FunFam" id="1.10.10.60:FF:000007">
    <property type="entry name" value="Two-component response regulator"/>
    <property type="match status" value="1"/>
</dbReference>
<dbReference type="InterPro" id="IPR017930">
    <property type="entry name" value="Myb_dom"/>
</dbReference>
<evidence type="ECO:0000256" key="1">
    <source>
        <dbReference type="ARBA" id="ARBA00004123"/>
    </source>
</evidence>
<keyword evidence="2" id="KW-0805">Transcription regulation</keyword>
<dbReference type="AlphaFoldDB" id="A0AAN7LKP1"/>
<feature type="domain" description="HTH myb-type" evidence="6">
    <location>
        <begin position="28"/>
        <end position="88"/>
    </location>
</feature>
<gene>
    <name evidence="7" type="ORF">SAY86_011168</name>
</gene>
<protein>
    <recommendedName>
        <fullName evidence="6">HTH myb-type domain-containing protein</fullName>
    </recommendedName>
</protein>
<keyword evidence="4" id="KW-0539">Nucleus</keyword>
<dbReference type="EMBL" id="JAXQNO010000012">
    <property type="protein sequence ID" value="KAK4787335.1"/>
    <property type="molecule type" value="Genomic_DNA"/>
</dbReference>